<evidence type="ECO:0000256" key="2">
    <source>
        <dbReference type="SAM" id="SignalP"/>
    </source>
</evidence>
<dbReference type="KEGG" id="acp:A2cp1_1287"/>
<dbReference type="RefSeq" id="WP_012632605.1">
    <property type="nucleotide sequence ID" value="NC_011891.1"/>
</dbReference>
<proteinExistence type="predicted"/>
<feature type="compositionally biased region" description="Low complexity" evidence="1">
    <location>
        <begin position="302"/>
        <end position="321"/>
    </location>
</feature>
<evidence type="ECO:0000256" key="1">
    <source>
        <dbReference type="SAM" id="MobiDB-lite"/>
    </source>
</evidence>
<dbReference type="HOGENOM" id="CLU_584876_0_0_7"/>
<keyword evidence="2" id="KW-0732">Signal</keyword>
<evidence type="ECO:0000313" key="3">
    <source>
        <dbReference type="EMBL" id="ACL64631.1"/>
    </source>
</evidence>
<protein>
    <submittedName>
        <fullName evidence="3">Uncharacterized protein</fullName>
    </submittedName>
</protein>
<name>B8JGG0_ANAD2</name>
<feature type="region of interest" description="Disordered" evidence="1">
    <location>
        <begin position="398"/>
        <end position="446"/>
    </location>
</feature>
<accession>B8JGG0</accession>
<dbReference type="AlphaFoldDB" id="B8JGG0"/>
<feature type="region of interest" description="Disordered" evidence="1">
    <location>
        <begin position="295"/>
        <end position="322"/>
    </location>
</feature>
<dbReference type="Proteomes" id="UP000007089">
    <property type="component" value="Chromosome"/>
</dbReference>
<evidence type="ECO:0000313" key="4">
    <source>
        <dbReference type="Proteomes" id="UP000007089"/>
    </source>
</evidence>
<organism evidence="3 4">
    <name type="scientific">Anaeromyxobacter dehalogenans (strain ATCC BAA-258 / DSM 21875 / 2CP-1)</name>
    <dbReference type="NCBI Taxonomy" id="455488"/>
    <lineage>
        <taxon>Bacteria</taxon>
        <taxon>Pseudomonadati</taxon>
        <taxon>Myxococcota</taxon>
        <taxon>Myxococcia</taxon>
        <taxon>Myxococcales</taxon>
        <taxon>Cystobacterineae</taxon>
        <taxon>Anaeromyxobacteraceae</taxon>
        <taxon>Anaeromyxobacter</taxon>
    </lineage>
</organism>
<sequence length="446" mass="47971">MTRRRALPFRLLALGTALALLLPPAAASARRGDPRPEPYPAVVQRVAGMVSDPDARRAAQAHGLDLVNVTWEDTGRWQGSSLGPNISDVTLEVVSEDGDARKLALMPVLRFPNFTDRTADVPLDRIWLRVGNARENGRERVITLRDLLADPARWLSSPRDGAVRGGSLLAPRDTHALVSAQAAFLPVPRQGRATFHPVIFNYQSTAGDPAVLTILVTRQGTSITVVDNARDTVSGGASWGQRLFFNAGGERAPLIAERLSDVRGRGTTLNGEAASDLGDDANVLMLVQVPLRRREPPRRAEAYGQAPMAAAPAPQAKSMAAPERDLETAVLGHGALDGPYTELAGLAVERDPRFPVRVTVQFYQATATGRIGDAEVARLAAQIRRVYEKGDFVGSLVVPGPGDARRPTAWTPAPPPPRCGGWEQDFPGLAERCRRDGTPRPAVGVR</sequence>
<reference evidence="3" key="1">
    <citation type="submission" date="2009-01" db="EMBL/GenBank/DDBJ databases">
        <title>Complete sequence of Anaeromyxobacter dehalogenans 2CP-1.</title>
        <authorList>
            <consortium name="US DOE Joint Genome Institute"/>
            <person name="Lucas S."/>
            <person name="Copeland A."/>
            <person name="Lapidus A."/>
            <person name="Glavina del Rio T."/>
            <person name="Dalin E."/>
            <person name="Tice H."/>
            <person name="Bruce D."/>
            <person name="Goodwin L."/>
            <person name="Pitluck S."/>
            <person name="Saunders E."/>
            <person name="Brettin T."/>
            <person name="Detter J.C."/>
            <person name="Han C."/>
            <person name="Larimer F."/>
            <person name="Land M."/>
            <person name="Hauser L."/>
            <person name="Kyrpides N."/>
            <person name="Ovchinnikova G."/>
            <person name="Beliaev A.S."/>
            <person name="Richardson P."/>
        </authorList>
    </citation>
    <scope>NUCLEOTIDE SEQUENCE</scope>
    <source>
        <strain evidence="3">2CP-1</strain>
    </source>
</reference>
<feature type="signal peptide" evidence="2">
    <location>
        <begin position="1"/>
        <end position="29"/>
    </location>
</feature>
<gene>
    <name evidence="3" type="ordered locus">A2cp1_1287</name>
</gene>
<dbReference type="EMBL" id="CP001359">
    <property type="protein sequence ID" value="ACL64631.1"/>
    <property type="molecule type" value="Genomic_DNA"/>
</dbReference>
<keyword evidence="4" id="KW-1185">Reference proteome</keyword>
<feature type="chain" id="PRO_5002872682" evidence="2">
    <location>
        <begin position="30"/>
        <end position="446"/>
    </location>
</feature>